<dbReference type="Gene3D" id="2.40.10.220">
    <property type="entry name" value="predicted glycosyltransferase like domains"/>
    <property type="match status" value="1"/>
</dbReference>
<accession>A0A7T7XRS5</accession>
<evidence type="ECO:0000259" key="1">
    <source>
        <dbReference type="Pfam" id="PF07238"/>
    </source>
</evidence>
<keyword evidence="3" id="KW-1185">Reference proteome</keyword>
<feature type="domain" description="PilZ" evidence="1">
    <location>
        <begin position="142"/>
        <end position="246"/>
    </location>
</feature>
<dbReference type="Pfam" id="PF07238">
    <property type="entry name" value="PilZ"/>
    <property type="match status" value="1"/>
</dbReference>
<proteinExistence type="predicted"/>
<reference evidence="2" key="1">
    <citation type="submission" date="2021-01" db="EMBL/GenBank/DDBJ databases">
        <title>Description of Breznakiella homolactica.</title>
        <authorList>
            <person name="Song Y."/>
            <person name="Brune A."/>
        </authorList>
    </citation>
    <scope>NUCLEOTIDE SEQUENCE</scope>
    <source>
        <strain evidence="2">RmG30</strain>
    </source>
</reference>
<dbReference type="InterPro" id="IPR009875">
    <property type="entry name" value="PilZ_domain"/>
</dbReference>
<protein>
    <submittedName>
        <fullName evidence="2">PilZ domain-containing protein</fullName>
    </submittedName>
</protein>
<evidence type="ECO:0000313" key="2">
    <source>
        <dbReference type="EMBL" id="QQO11296.1"/>
    </source>
</evidence>
<dbReference type="AlphaFoldDB" id="A0A7T7XRS5"/>
<dbReference type="GO" id="GO:0035438">
    <property type="term" value="F:cyclic-di-GMP binding"/>
    <property type="evidence" value="ECO:0007669"/>
    <property type="project" value="InterPro"/>
</dbReference>
<dbReference type="EMBL" id="CP067089">
    <property type="protein sequence ID" value="QQO11296.1"/>
    <property type="molecule type" value="Genomic_DNA"/>
</dbReference>
<name>A0A7T7XRS5_9SPIR</name>
<gene>
    <name evidence="2" type="ORF">JFL75_02245</name>
</gene>
<organism evidence="2 3">
    <name type="scientific">Breznakiella homolactica</name>
    <dbReference type="NCBI Taxonomy" id="2798577"/>
    <lineage>
        <taxon>Bacteria</taxon>
        <taxon>Pseudomonadati</taxon>
        <taxon>Spirochaetota</taxon>
        <taxon>Spirochaetia</taxon>
        <taxon>Spirochaetales</taxon>
        <taxon>Breznakiellaceae</taxon>
        <taxon>Breznakiella</taxon>
    </lineage>
</organism>
<evidence type="ECO:0000313" key="3">
    <source>
        <dbReference type="Proteomes" id="UP000595917"/>
    </source>
</evidence>
<dbReference type="KEGG" id="bhc:JFL75_02245"/>
<dbReference type="Proteomes" id="UP000595917">
    <property type="component" value="Chromosome"/>
</dbReference>
<sequence length="258" mass="29516">MEAGNNSQDIFGKKIFFLYPSSLVQNEIVGELIQQEFEIYCTREHKNLRRALKKYPNSILFINIDDGMPEKEWETYIRGLLGSSEITNLKIGILTSSGNEAIHRKYVNSVKVHCGVIPIKSNVTNATKLIFDTLQTCEAKGRRKYIRATTENETMTTINIPHDGSYINGTIRDISAVGLSCSFQEDPNLEKNSYFQDIQLKLQSMLLKVEGIVFGSRMEGMAKVYVILFTQKIDPDVRMKIRKYIQSNLQSKMDLELR</sequence>